<dbReference type="Proteomes" id="UP000182135">
    <property type="component" value="Unassembled WGS sequence"/>
</dbReference>
<sequence>MADNNDISGIISDENYYIYTVLYGGKAEEKIYYDNGDITLVIINETYAMAVIKNTVTKDIGNTNIIASIINKAVEGNGIIIYYVAPPEIFTLQETSAIDASEVNSVQLNLPLDLKGTGVTVAIIDTGIDYLNEEFCDINGKTRIKFLWDQTLKPAKGENVSFGRVYNSEEINRAIEAKKNNLNPYDIVPSIDKDGHGTNMAGIVGARGVNPTIRGMTPECDFLIIKLAQANSYNNFFPTNVNKYNVAFIISALEYAKDYALTQNKPTVILLPLGTNNGNHKGKHILDSFIQSISQNVGIVVVSGSGNEGIQDSHVSGLLEKKGDTDSIELIIAPNQKNMLIEIWVDLPNIIDVEIISPSGETTGLIPAILNLNKKYVFTFELTDISVYYYLPEEYTGDELIRIYLRNLQEGIWRIRVTLKLGDRATYNAWILQKGLTVPGTRFTSSDSYGTIMIPSDSPAVITAAAYNQNNNNLLAYSGVSFRNQYINNIDFAAGGVNTSTVGLNNKVDIINGTSLSAAVGAGACCLLFQWGIVNKNYPYMYAQSMKTFLSRGTLERRGDVYPNPQWGFGILNIYKLFENI</sequence>
<dbReference type="EMBL" id="FOOE01000007">
    <property type="protein sequence ID" value="SFF71056.1"/>
    <property type="molecule type" value="Genomic_DNA"/>
</dbReference>
<organism evidence="8 9">
    <name type="scientific">Clostridium cadaveris</name>
    <dbReference type="NCBI Taxonomy" id="1529"/>
    <lineage>
        <taxon>Bacteria</taxon>
        <taxon>Bacillati</taxon>
        <taxon>Bacillota</taxon>
        <taxon>Clostridia</taxon>
        <taxon>Eubacteriales</taxon>
        <taxon>Clostridiaceae</taxon>
        <taxon>Clostridium</taxon>
    </lineage>
</organism>
<feature type="domain" description="Peptidase S8/S53" evidence="6">
    <location>
        <begin position="116"/>
        <end position="309"/>
    </location>
</feature>
<dbReference type="Proteomes" id="UP000246114">
    <property type="component" value="Unassembled WGS sequence"/>
</dbReference>
<dbReference type="PROSITE" id="PS51892">
    <property type="entry name" value="SUBTILASE"/>
    <property type="match status" value="1"/>
</dbReference>
<gene>
    <name evidence="7" type="ORF">DBY38_07710</name>
    <name evidence="8" type="ORF">SAMN04487885_107117</name>
</gene>
<evidence type="ECO:0000259" key="6">
    <source>
        <dbReference type="Pfam" id="PF00082"/>
    </source>
</evidence>
<evidence type="ECO:0000256" key="5">
    <source>
        <dbReference type="PROSITE-ProRule" id="PRU01240"/>
    </source>
</evidence>
<dbReference type="InterPro" id="IPR034045">
    <property type="entry name" value="Pep_S8_CspA-like"/>
</dbReference>
<dbReference type="CDD" id="cd07478">
    <property type="entry name" value="Peptidases_S8_CspA-like"/>
    <property type="match status" value="1"/>
</dbReference>
<dbReference type="Gene3D" id="2.60.120.1290">
    <property type="match status" value="1"/>
</dbReference>
<keyword evidence="4 5" id="KW-0720">Serine protease</keyword>
<accession>A0A1I2L1N0</accession>
<dbReference type="InterPro" id="IPR050131">
    <property type="entry name" value="Peptidase_S8_subtilisin-like"/>
</dbReference>
<evidence type="ECO:0000256" key="2">
    <source>
        <dbReference type="ARBA" id="ARBA00022670"/>
    </source>
</evidence>
<feature type="active site" description="Charge relay system" evidence="5">
    <location>
        <position position="196"/>
    </location>
</feature>
<dbReference type="Gene3D" id="3.40.50.200">
    <property type="entry name" value="Peptidase S8/S53 domain"/>
    <property type="match status" value="1"/>
</dbReference>
<evidence type="ECO:0000256" key="4">
    <source>
        <dbReference type="ARBA" id="ARBA00022825"/>
    </source>
</evidence>
<dbReference type="AlphaFoldDB" id="A0A1I2L1N0"/>
<evidence type="ECO:0000313" key="8">
    <source>
        <dbReference type="EMBL" id="SFF71056.1"/>
    </source>
</evidence>
<dbReference type="OrthoDB" id="2744137at2"/>
<dbReference type="InterPro" id="IPR000209">
    <property type="entry name" value="Peptidase_S8/S53_dom"/>
</dbReference>
<evidence type="ECO:0000313" key="7">
    <source>
        <dbReference type="EMBL" id="PWL53375.1"/>
    </source>
</evidence>
<dbReference type="InterPro" id="IPR036852">
    <property type="entry name" value="Peptidase_S8/S53_dom_sf"/>
</dbReference>
<dbReference type="GO" id="GO:0006508">
    <property type="term" value="P:proteolysis"/>
    <property type="evidence" value="ECO:0007669"/>
    <property type="project" value="UniProtKB-KW"/>
</dbReference>
<proteinExistence type="inferred from homology"/>
<dbReference type="Pfam" id="PF00082">
    <property type="entry name" value="Peptidase_S8"/>
    <property type="match status" value="2"/>
</dbReference>
<dbReference type="PANTHER" id="PTHR43806">
    <property type="entry name" value="PEPTIDASE S8"/>
    <property type="match status" value="1"/>
</dbReference>
<reference evidence="8 9" key="1">
    <citation type="submission" date="2016-10" db="EMBL/GenBank/DDBJ databases">
        <authorList>
            <person name="de Groot N.N."/>
        </authorList>
    </citation>
    <scope>NUCLEOTIDE SEQUENCE [LARGE SCALE GENOMIC DNA]</scope>
    <source>
        <strain evidence="8 9">NLAE-zl-G419</strain>
    </source>
</reference>
<dbReference type="InterPro" id="IPR015500">
    <property type="entry name" value="Peptidase_S8_subtilisin-rel"/>
</dbReference>
<dbReference type="STRING" id="1529.SAMN04487885_107117"/>
<dbReference type="PRINTS" id="PR00723">
    <property type="entry name" value="SUBTILISIN"/>
</dbReference>
<dbReference type="PROSITE" id="PS00136">
    <property type="entry name" value="SUBTILASE_ASP"/>
    <property type="match status" value="1"/>
</dbReference>
<evidence type="ECO:0000313" key="10">
    <source>
        <dbReference type="Proteomes" id="UP000246114"/>
    </source>
</evidence>
<keyword evidence="3 5" id="KW-0378">Hydrolase</keyword>
<evidence type="ECO:0000256" key="1">
    <source>
        <dbReference type="ARBA" id="ARBA00011073"/>
    </source>
</evidence>
<dbReference type="PIRSF" id="PIRSF037894">
    <property type="entry name" value="Subtilisin_rel_CspABC"/>
    <property type="match status" value="1"/>
</dbReference>
<evidence type="ECO:0000313" key="9">
    <source>
        <dbReference type="Proteomes" id="UP000182135"/>
    </source>
</evidence>
<dbReference type="EMBL" id="QAMZ01000037">
    <property type="protein sequence ID" value="PWL53375.1"/>
    <property type="molecule type" value="Genomic_DNA"/>
</dbReference>
<dbReference type="SUPFAM" id="SSF52743">
    <property type="entry name" value="Subtilisin-like"/>
    <property type="match status" value="1"/>
</dbReference>
<dbReference type="PANTHER" id="PTHR43806:SF11">
    <property type="entry name" value="CEREVISIN-RELATED"/>
    <property type="match status" value="1"/>
</dbReference>
<comment type="similarity">
    <text evidence="1 5">Belongs to the peptidase S8 family.</text>
</comment>
<feature type="active site" description="Charge relay system" evidence="5">
    <location>
        <position position="515"/>
    </location>
</feature>
<dbReference type="GO" id="GO:0004252">
    <property type="term" value="F:serine-type endopeptidase activity"/>
    <property type="evidence" value="ECO:0007669"/>
    <property type="project" value="UniProtKB-UniRule"/>
</dbReference>
<evidence type="ECO:0000256" key="3">
    <source>
        <dbReference type="ARBA" id="ARBA00022801"/>
    </source>
</evidence>
<feature type="active site" description="Charge relay system" evidence="5">
    <location>
        <position position="125"/>
    </location>
</feature>
<dbReference type="InterPro" id="IPR023827">
    <property type="entry name" value="Peptidase_S8_Asp-AS"/>
</dbReference>
<keyword evidence="9" id="KW-1185">Reference proteome</keyword>
<dbReference type="InterPro" id="IPR017310">
    <property type="entry name" value="Pept_S8A_subtilisin_clostridia"/>
</dbReference>
<reference evidence="7 10" key="2">
    <citation type="submission" date="2018-03" db="EMBL/GenBank/DDBJ databases">
        <title>The uncultured portion of the human microbiome is neutrally assembled.</title>
        <authorList>
            <person name="Jeraldo P."/>
            <person name="Boardman L."/>
            <person name="White B.A."/>
            <person name="Nelson H."/>
            <person name="Goldenfeld N."/>
            <person name="Chia N."/>
        </authorList>
    </citation>
    <scope>NUCLEOTIDE SEQUENCE [LARGE SCALE GENOMIC DNA]</scope>
    <source>
        <strain evidence="7">CIM:MAG 903</strain>
    </source>
</reference>
<name>A0A1I2L1N0_9CLOT</name>
<dbReference type="eggNOG" id="COG1404">
    <property type="taxonomic scope" value="Bacteria"/>
</dbReference>
<feature type="domain" description="Peptidase S8/S53" evidence="6">
    <location>
        <begin position="451"/>
        <end position="530"/>
    </location>
</feature>
<keyword evidence="2 5" id="KW-0645">Protease</keyword>
<dbReference type="RefSeq" id="WP_027639365.1">
    <property type="nucleotide sequence ID" value="NZ_BAAACD010000007.1"/>
</dbReference>
<protein>
    <submittedName>
        <fullName evidence="7">Peptidase S8</fullName>
    </submittedName>
    <submittedName>
        <fullName evidence="8">Subtilase family protein</fullName>
    </submittedName>
</protein>